<protein>
    <submittedName>
        <fullName evidence="1">Unnamed protein product</fullName>
    </submittedName>
</protein>
<sequence>MIITAPIRTTSHTNHPFRIGHLIIQLSQRGRHLVGHCSSHDHDIGLPGRGAEDDSLSVLVISGHGRGHHLDAAAGEAEGEGPEGALTGPIDDLPAFSSLLWLNEVGSEGLVIVCFCQLEDARSWNGSTFALGRLSTA</sequence>
<evidence type="ECO:0000313" key="1">
    <source>
        <dbReference type="EMBL" id="GFF46111.1"/>
    </source>
</evidence>
<organism evidence="1 2">
    <name type="scientific">Aspergillus udagawae</name>
    <dbReference type="NCBI Taxonomy" id="91492"/>
    <lineage>
        <taxon>Eukaryota</taxon>
        <taxon>Fungi</taxon>
        <taxon>Dikarya</taxon>
        <taxon>Ascomycota</taxon>
        <taxon>Pezizomycotina</taxon>
        <taxon>Eurotiomycetes</taxon>
        <taxon>Eurotiomycetidae</taxon>
        <taxon>Eurotiales</taxon>
        <taxon>Aspergillaceae</taxon>
        <taxon>Aspergillus</taxon>
        <taxon>Aspergillus subgen. Fumigati</taxon>
    </lineage>
</organism>
<comment type="caution">
    <text evidence="1">The sequence shown here is derived from an EMBL/GenBank/DDBJ whole genome shotgun (WGS) entry which is preliminary data.</text>
</comment>
<accession>A0A8H3PCK9</accession>
<proteinExistence type="predicted"/>
<gene>
    <name evidence="1" type="ORF">IFM46972_07962</name>
</gene>
<dbReference type="EMBL" id="BLKC01000064">
    <property type="protein sequence ID" value="GFF46111.1"/>
    <property type="molecule type" value="Genomic_DNA"/>
</dbReference>
<name>A0A8H3PCK9_9EURO</name>
<evidence type="ECO:0000313" key="2">
    <source>
        <dbReference type="Proteomes" id="UP000465221"/>
    </source>
</evidence>
<dbReference type="Proteomes" id="UP000465221">
    <property type="component" value="Unassembled WGS sequence"/>
</dbReference>
<reference evidence="1 2" key="1">
    <citation type="submission" date="2020-01" db="EMBL/GenBank/DDBJ databases">
        <title>Draft genome sequence of Aspergillus udagawae IFM 46972.</title>
        <authorList>
            <person name="Takahashi H."/>
            <person name="Yaguchi T."/>
        </authorList>
    </citation>
    <scope>NUCLEOTIDE SEQUENCE [LARGE SCALE GENOMIC DNA]</scope>
    <source>
        <strain evidence="1 2">IFM 46972</strain>
    </source>
</reference>
<dbReference type="AlphaFoldDB" id="A0A8H3PCK9"/>